<feature type="non-terminal residue" evidence="3">
    <location>
        <position position="184"/>
    </location>
</feature>
<gene>
    <name evidence="3" type="ORF">CPELLU_LOCUS17369</name>
</gene>
<keyword evidence="4" id="KW-1185">Reference proteome</keyword>
<feature type="transmembrane region" description="Helical" evidence="1">
    <location>
        <begin position="127"/>
        <end position="154"/>
    </location>
</feature>
<evidence type="ECO:0000313" key="4">
    <source>
        <dbReference type="Proteomes" id="UP000789759"/>
    </source>
</evidence>
<feature type="signal peptide" evidence="2">
    <location>
        <begin position="1"/>
        <end position="30"/>
    </location>
</feature>
<evidence type="ECO:0000313" key="3">
    <source>
        <dbReference type="EMBL" id="CAG8796460.1"/>
    </source>
</evidence>
<evidence type="ECO:0000256" key="1">
    <source>
        <dbReference type="SAM" id="Phobius"/>
    </source>
</evidence>
<dbReference type="Proteomes" id="UP000789759">
    <property type="component" value="Unassembled WGS sequence"/>
</dbReference>
<accession>A0A9N9JW54</accession>
<dbReference type="InterPro" id="IPR015915">
    <property type="entry name" value="Kelch-typ_b-propeller"/>
</dbReference>
<keyword evidence="1" id="KW-0472">Membrane</keyword>
<name>A0A9N9JW54_9GLOM</name>
<dbReference type="OrthoDB" id="2448266at2759"/>
<comment type="caution">
    <text evidence="3">The sequence shown here is derived from an EMBL/GenBank/DDBJ whole genome shotgun (WGS) entry which is preliminary data.</text>
</comment>
<organism evidence="3 4">
    <name type="scientific">Cetraspora pellucida</name>
    <dbReference type="NCBI Taxonomy" id="1433469"/>
    <lineage>
        <taxon>Eukaryota</taxon>
        <taxon>Fungi</taxon>
        <taxon>Fungi incertae sedis</taxon>
        <taxon>Mucoromycota</taxon>
        <taxon>Glomeromycotina</taxon>
        <taxon>Glomeromycetes</taxon>
        <taxon>Diversisporales</taxon>
        <taxon>Gigasporaceae</taxon>
        <taxon>Cetraspora</taxon>
    </lineage>
</organism>
<keyword evidence="2" id="KW-0732">Signal</keyword>
<dbReference type="AlphaFoldDB" id="A0A9N9JW54"/>
<keyword evidence="1" id="KW-1133">Transmembrane helix</keyword>
<evidence type="ECO:0000256" key="2">
    <source>
        <dbReference type="SAM" id="SignalP"/>
    </source>
</evidence>
<proteinExistence type="predicted"/>
<dbReference type="Gene3D" id="2.120.10.80">
    <property type="entry name" value="Kelch-type beta propeller"/>
    <property type="match status" value="1"/>
</dbReference>
<sequence>NWIEMNKMNPFRALHFSPIIICLALTIVTCFSPEPRVGPASVLNGNKIYFFGGNTKNPSIFRINPFGVLICDKPQPAKSPLILNNQLYILNTQNYTWVNTFDASNIYGSNSLHGSNVTSNNDSGGSISLGAIIGIGVGAAVALIIIGVVGFFGYKRIHARDNRHSIATPGTLYTEYMEKSSHYS</sequence>
<dbReference type="InterPro" id="IPR011043">
    <property type="entry name" value="Gal_Oxase/kelch_b-propeller"/>
</dbReference>
<keyword evidence="1" id="KW-0812">Transmembrane</keyword>
<feature type="chain" id="PRO_5040325293" evidence="2">
    <location>
        <begin position="31"/>
        <end position="184"/>
    </location>
</feature>
<protein>
    <submittedName>
        <fullName evidence="3">16067_t:CDS:1</fullName>
    </submittedName>
</protein>
<dbReference type="SUPFAM" id="SSF50965">
    <property type="entry name" value="Galactose oxidase, central domain"/>
    <property type="match status" value="1"/>
</dbReference>
<dbReference type="EMBL" id="CAJVQA010029251">
    <property type="protein sequence ID" value="CAG8796460.1"/>
    <property type="molecule type" value="Genomic_DNA"/>
</dbReference>
<reference evidence="3" key="1">
    <citation type="submission" date="2021-06" db="EMBL/GenBank/DDBJ databases">
        <authorList>
            <person name="Kallberg Y."/>
            <person name="Tangrot J."/>
            <person name="Rosling A."/>
        </authorList>
    </citation>
    <scope>NUCLEOTIDE SEQUENCE</scope>
    <source>
        <strain evidence="3">FL966</strain>
    </source>
</reference>